<dbReference type="Pfam" id="PF00505">
    <property type="entry name" value="HMG_box"/>
    <property type="match status" value="1"/>
</dbReference>
<keyword evidence="4" id="KW-1185">Reference proteome</keyword>
<organism evidence="3 4">
    <name type="scientific">Gigaspora margarita</name>
    <dbReference type="NCBI Taxonomy" id="4874"/>
    <lineage>
        <taxon>Eukaryota</taxon>
        <taxon>Fungi</taxon>
        <taxon>Fungi incertae sedis</taxon>
        <taxon>Mucoromycota</taxon>
        <taxon>Glomeromycotina</taxon>
        <taxon>Glomeromycetes</taxon>
        <taxon>Diversisporales</taxon>
        <taxon>Gigasporaceae</taxon>
        <taxon>Gigaspora</taxon>
    </lineage>
</organism>
<sequence>MSALYENSEYAGSNSNKTSVELEPAHFEHFLVYALSNINCNNGTSVFIPEGYSPILVRDNMTKKSKTIIEIQELKIPAWIYNPVKRPPNAFILFRNTIKDELIKDKPNICNRQILIIASKKWNKINESEKAEYKLQSERMRMQFKSKKLKCKYKTRKQKLLRNLTELFQSII</sequence>
<dbReference type="SUPFAM" id="SSF47095">
    <property type="entry name" value="HMG-box"/>
    <property type="match status" value="1"/>
</dbReference>
<protein>
    <submittedName>
        <fullName evidence="3">40076_t:CDS:1</fullName>
    </submittedName>
</protein>
<gene>
    <name evidence="3" type="ORF">GMARGA_LOCUS7684</name>
</gene>
<dbReference type="InterPro" id="IPR009071">
    <property type="entry name" value="HMG_box_dom"/>
</dbReference>
<reference evidence="3 4" key="1">
    <citation type="submission" date="2021-06" db="EMBL/GenBank/DDBJ databases">
        <authorList>
            <person name="Kallberg Y."/>
            <person name="Tangrot J."/>
            <person name="Rosling A."/>
        </authorList>
    </citation>
    <scope>NUCLEOTIDE SEQUENCE [LARGE SCALE GENOMIC DNA]</scope>
    <source>
        <strain evidence="3 4">120-4 pot B 10/14</strain>
    </source>
</reference>
<dbReference type="EMBL" id="CAJVQB010003794">
    <property type="protein sequence ID" value="CAG8617835.1"/>
    <property type="molecule type" value="Genomic_DNA"/>
</dbReference>
<keyword evidence="1" id="KW-0238">DNA-binding</keyword>
<evidence type="ECO:0000256" key="1">
    <source>
        <dbReference type="PROSITE-ProRule" id="PRU00267"/>
    </source>
</evidence>
<feature type="domain" description="HMG box" evidence="2">
    <location>
        <begin position="84"/>
        <end position="154"/>
    </location>
</feature>
<dbReference type="InterPro" id="IPR036910">
    <property type="entry name" value="HMG_box_dom_sf"/>
</dbReference>
<dbReference type="SMART" id="SM00398">
    <property type="entry name" value="HMG"/>
    <property type="match status" value="1"/>
</dbReference>
<feature type="DNA-binding region" description="HMG box" evidence="1">
    <location>
        <begin position="84"/>
        <end position="154"/>
    </location>
</feature>
<evidence type="ECO:0000259" key="2">
    <source>
        <dbReference type="PROSITE" id="PS50118"/>
    </source>
</evidence>
<evidence type="ECO:0000313" key="3">
    <source>
        <dbReference type="EMBL" id="CAG8617835.1"/>
    </source>
</evidence>
<comment type="caution">
    <text evidence="3">The sequence shown here is derived from an EMBL/GenBank/DDBJ whole genome shotgun (WGS) entry which is preliminary data.</text>
</comment>
<name>A0ABN7UM44_GIGMA</name>
<accession>A0ABN7UM44</accession>
<evidence type="ECO:0000313" key="4">
    <source>
        <dbReference type="Proteomes" id="UP000789901"/>
    </source>
</evidence>
<dbReference type="PROSITE" id="PS50118">
    <property type="entry name" value="HMG_BOX_2"/>
    <property type="match status" value="1"/>
</dbReference>
<proteinExistence type="predicted"/>
<dbReference type="Proteomes" id="UP000789901">
    <property type="component" value="Unassembled WGS sequence"/>
</dbReference>
<dbReference type="Gene3D" id="1.10.30.10">
    <property type="entry name" value="High mobility group box domain"/>
    <property type="match status" value="1"/>
</dbReference>
<keyword evidence="1" id="KW-0539">Nucleus</keyword>